<accession>A0A8J7W236</accession>
<keyword evidence="1" id="KW-0547">Nucleotide-binding</keyword>
<keyword evidence="2 4" id="KW-0067">ATP-binding</keyword>
<reference evidence="4" key="1">
    <citation type="submission" date="2021-04" db="EMBL/GenBank/DDBJ databases">
        <title>Sinoanaerobacter chloroacetimidivorans sp. nov., an obligate anaerobic bacterium isolated from anaerobic sludge.</title>
        <authorList>
            <person name="Bao Y."/>
        </authorList>
    </citation>
    <scope>NUCLEOTIDE SEQUENCE</scope>
    <source>
        <strain evidence="4">BAD-6</strain>
    </source>
</reference>
<dbReference type="RefSeq" id="WP_227017856.1">
    <property type="nucleotide sequence ID" value="NZ_JAGSND010000004.1"/>
</dbReference>
<evidence type="ECO:0000313" key="4">
    <source>
        <dbReference type="EMBL" id="MBR0597723.1"/>
    </source>
</evidence>
<dbReference type="InterPro" id="IPR017871">
    <property type="entry name" value="ABC_transporter-like_CS"/>
</dbReference>
<dbReference type="EMBL" id="JAGSND010000004">
    <property type="protein sequence ID" value="MBR0597723.1"/>
    <property type="molecule type" value="Genomic_DNA"/>
</dbReference>
<evidence type="ECO:0000259" key="3">
    <source>
        <dbReference type="PROSITE" id="PS50893"/>
    </source>
</evidence>
<comment type="caution">
    <text evidence="4">The sequence shown here is derived from an EMBL/GenBank/DDBJ whole genome shotgun (WGS) entry which is preliminary data.</text>
</comment>
<dbReference type="InterPro" id="IPR003593">
    <property type="entry name" value="AAA+_ATPase"/>
</dbReference>
<dbReference type="GO" id="GO:0016887">
    <property type="term" value="F:ATP hydrolysis activity"/>
    <property type="evidence" value="ECO:0007669"/>
    <property type="project" value="InterPro"/>
</dbReference>
<dbReference type="GO" id="GO:0005524">
    <property type="term" value="F:ATP binding"/>
    <property type="evidence" value="ECO:0007669"/>
    <property type="project" value="UniProtKB-KW"/>
</dbReference>
<keyword evidence="5" id="KW-1185">Reference proteome</keyword>
<dbReference type="InterPro" id="IPR027417">
    <property type="entry name" value="P-loop_NTPase"/>
</dbReference>
<dbReference type="PROSITE" id="PS00211">
    <property type="entry name" value="ABC_TRANSPORTER_1"/>
    <property type="match status" value="1"/>
</dbReference>
<evidence type="ECO:0000256" key="1">
    <source>
        <dbReference type="ARBA" id="ARBA00022741"/>
    </source>
</evidence>
<proteinExistence type="predicted"/>
<dbReference type="PANTHER" id="PTHR43038">
    <property type="entry name" value="ATP-BINDING CASSETTE, SUB-FAMILY H, MEMBER 1"/>
    <property type="match status" value="1"/>
</dbReference>
<reference evidence="4" key="2">
    <citation type="submission" date="2021-04" db="EMBL/GenBank/DDBJ databases">
        <authorList>
            <person name="Liu J."/>
        </authorList>
    </citation>
    <scope>NUCLEOTIDE SEQUENCE</scope>
    <source>
        <strain evidence="4">BAD-6</strain>
    </source>
</reference>
<evidence type="ECO:0000256" key="2">
    <source>
        <dbReference type="ARBA" id="ARBA00022840"/>
    </source>
</evidence>
<protein>
    <submittedName>
        <fullName evidence="4">ABC transporter ATP-binding protein</fullName>
    </submittedName>
</protein>
<dbReference type="Pfam" id="PF00005">
    <property type="entry name" value="ABC_tran"/>
    <property type="match status" value="1"/>
</dbReference>
<name>A0A8J7W236_9FIRM</name>
<dbReference type="Gene3D" id="3.40.50.300">
    <property type="entry name" value="P-loop containing nucleotide triphosphate hydrolases"/>
    <property type="match status" value="1"/>
</dbReference>
<feature type="domain" description="ABC transporter" evidence="3">
    <location>
        <begin position="8"/>
        <end position="235"/>
    </location>
</feature>
<dbReference type="SMART" id="SM00382">
    <property type="entry name" value="AAA"/>
    <property type="match status" value="1"/>
</dbReference>
<organism evidence="4 5">
    <name type="scientific">Sinanaerobacter chloroacetimidivorans</name>
    <dbReference type="NCBI Taxonomy" id="2818044"/>
    <lineage>
        <taxon>Bacteria</taxon>
        <taxon>Bacillati</taxon>
        <taxon>Bacillota</taxon>
        <taxon>Clostridia</taxon>
        <taxon>Peptostreptococcales</taxon>
        <taxon>Anaerovoracaceae</taxon>
        <taxon>Sinanaerobacter</taxon>
    </lineage>
</organism>
<sequence>MQKEKNCIVLNKVNKFFGEKQVLKDIDLTVPYGSIYGLLGPSGCGKTTTVKIMAGISESSSGDTFVLGEKMPQLALMNQIGYMAQSDALYTAISAAENLEFFAALYGMSKQEIKKRSMEVMELVNLGEDLQKPVSAYSGGMKRRLSLAMSILHNPKVLILDEPTVGIDPLLRKDIWNELYKMSENGVTILVTTHVMDEAEKCHQLAMMRRGVLIAQGTPRELQQNIGAGSIEEAFIYYGGDSHED</sequence>
<dbReference type="Proteomes" id="UP000675664">
    <property type="component" value="Unassembled WGS sequence"/>
</dbReference>
<dbReference type="AlphaFoldDB" id="A0A8J7W236"/>
<dbReference type="SUPFAM" id="SSF52540">
    <property type="entry name" value="P-loop containing nucleoside triphosphate hydrolases"/>
    <property type="match status" value="1"/>
</dbReference>
<gene>
    <name evidence="4" type="ORF">KCX82_07560</name>
</gene>
<evidence type="ECO:0000313" key="5">
    <source>
        <dbReference type="Proteomes" id="UP000675664"/>
    </source>
</evidence>
<dbReference type="PANTHER" id="PTHR43038:SF3">
    <property type="entry name" value="ABC TRANSPORTER G FAMILY MEMBER 20 ISOFORM X1"/>
    <property type="match status" value="1"/>
</dbReference>
<dbReference type="InterPro" id="IPR003439">
    <property type="entry name" value="ABC_transporter-like_ATP-bd"/>
</dbReference>
<dbReference type="PROSITE" id="PS50893">
    <property type="entry name" value="ABC_TRANSPORTER_2"/>
    <property type="match status" value="1"/>
</dbReference>